<accession>X6NFF3</accession>
<keyword evidence="4" id="KW-0256">Endoplasmic reticulum</keyword>
<gene>
    <name evidence="9" type="ORF">RFI_13087</name>
</gene>
<evidence type="ECO:0000313" key="9">
    <source>
        <dbReference type="EMBL" id="ETO24072.1"/>
    </source>
</evidence>
<dbReference type="Proteomes" id="UP000023152">
    <property type="component" value="Unassembled WGS sequence"/>
</dbReference>
<evidence type="ECO:0000256" key="4">
    <source>
        <dbReference type="ARBA" id="ARBA00022824"/>
    </source>
</evidence>
<proteinExistence type="predicted"/>
<dbReference type="PANTHER" id="PTHR12447:SF25">
    <property type="entry name" value="ANKYRIN REPEAT DOMAIN-CONTAINING PROTEIN 13C"/>
    <property type="match status" value="1"/>
</dbReference>
<dbReference type="GO" id="GO:0005783">
    <property type="term" value="C:endoplasmic reticulum"/>
    <property type="evidence" value="ECO:0007669"/>
    <property type="project" value="UniProtKB-SubCell"/>
</dbReference>
<evidence type="ECO:0000256" key="3">
    <source>
        <dbReference type="ARBA" id="ARBA00022737"/>
    </source>
</evidence>
<dbReference type="Pfam" id="PF11904">
    <property type="entry name" value="ANKRD13_C"/>
    <property type="match status" value="2"/>
</dbReference>
<evidence type="ECO:0000256" key="5">
    <source>
        <dbReference type="ARBA" id="ARBA00023043"/>
    </source>
</evidence>
<feature type="domain" description="Ankyrin repeat" evidence="8">
    <location>
        <begin position="3"/>
        <end position="165"/>
    </location>
</feature>
<feature type="compositionally biased region" description="Basic residues" evidence="7">
    <location>
        <begin position="236"/>
        <end position="259"/>
    </location>
</feature>
<dbReference type="AlphaFoldDB" id="X6NFF3"/>
<dbReference type="InterPro" id="IPR021832">
    <property type="entry name" value="ANKRD13"/>
</dbReference>
<dbReference type="InterPro" id="IPR055285">
    <property type="entry name" value="ANKRD13_C"/>
</dbReference>
<dbReference type="PANTHER" id="PTHR12447">
    <property type="entry name" value="ANKYRIN REPEAT DOMAIN-CONTAINING PROTEIN 13"/>
    <property type="match status" value="1"/>
</dbReference>
<feature type="region of interest" description="Disordered" evidence="7">
    <location>
        <begin position="186"/>
        <end position="314"/>
    </location>
</feature>
<keyword evidence="6" id="KW-0472">Membrane</keyword>
<organism evidence="9 10">
    <name type="scientific">Reticulomyxa filosa</name>
    <dbReference type="NCBI Taxonomy" id="46433"/>
    <lineage>
        <taxon>Eukaryota</taxon>
        <taxon>Sar</taxon>
        <taxon>Rhizaria</taxon>
        <taxon>Retaria</taxon>
        <taxon>Foraminifera</taxon>
        <taxon>Monothalamids</taxon>
        <taxon>Reticulomyxidae</taxon>
        <taxon>Reticulomyxa</taxon>
    </lineage>
</organism>
<feature type="domain" description="Ankyrin repeat" evidence="8">
    <location>
        <begin position="251"/>
        <end position="432"/>
    </location>
</feature>
<feature type="compositionally biased region" description="Acidic residues" evidence="7">
    <location>
        <begin position="281"/>
        <end position="292"/>
    </location>
</feature>
<comment type="subcellular location">
    <subcellularLocation>
        <location evidence="2">Endomembrane system</location>
    </subcellularLocation>
    <subcellularLocation>
        <location evidence="1">Endoplasmic reticulum</location>
    </subcellularLocation>
</comment>
<evidence type="ECO:0000259" key="8">
    <source>
        <dbReference type="Pfam" id="PF11904"/>
    </source>
</evidence>
<keyword evidence="10" id="KW-1185">Reference proteome</keyword>
<keyword evidence="5" id="KW-0040">ANK repeat</keyword>
<feature type="compositionally biased region" description="Basic and acidic residues" evidence="7">
    <location>
        <begin position="87"/>
        <end position="104"/>
    </location>
</feature>
<protein>
    <recommendedName>
        <fullName evidence="8">Ankyrin repeat domain-containing protein</fullName>
    </recommendedName>
</protein>
<evidence type="ECO:0000256" key="7">
    <source>
        <dbReference type="SAM" id="MobiDB-lite"/>
    </source>
</evidence>
<keyword evidence="3" id="KW-0677">Repeat</keyword>
<dbReference type="OrthoDB" id="1585644at2759"/>
<feature type="region of interest" description="Disordered" evidence="7">
    <location>
        <begin position="86"/>
        <end position="149"/>
    </location>
</feature>
<dbReference type="EMBL" id="ASPP01009471">
    <property type="protein sequence ID" value="ETO24072.1"/>
    <property type="molecule type" value="Genomic_DNA"/>
</dbReference>
<name>X6NFF3_RETFI</name>
<feature type="compositionally biased region" description="Basic and acidic residues" evidence="7">
    <location>
        <begin position="293"/>
        <end position="306"/>
    </location>
</feature>
<evidence type="ECO:0000256" key="6">
    <source>
        <dbReference type="ARBA" id="ARBA00023136"/>
    </source>
</evidence>
<reference evidence="9 10" key="1">
    <citation type="journal article" date="2013" name="Curr. Biol.">
        <title>The Genome of the Foraminiferan Reticulomyxa filosa.</title>
        <authorList>
            <person name="Glockner G."/>
            <person name="Hulsmann N."/>
            <person name="Schleicher M."/>
            <person name="Noegel A.A."/>
            <person name="Eichinger L."/>
            <person name="Gallinger C."/>
            <person name="Pawlowski J."/>
            <person name="Sierra R."/>
            <person name="Euteneuer U."/>
            <person name="Pillet L."/>
            <person name="Moustafa A."/>
            <person name="Platzer M."/>
            <person name="Groth M."/>
            <person name="Szafranski K."/>
            <person name="Schliwa M."/>
        </authorList>
    </citation>
    <scope>NUCLEOTIDE SEQUENCE [LARGE SCALE GENOMIC DNA]</scope>
</reference>
<feature type="compositionally biased region" description="Basic and acidic residues" evidence="7">
    <location>
        <begin position="117"/>
        <end position="126"/>
    </location>
</feature>
<evidence type="ECO:0000256" key="1">
    <source>
        <dbReference type="ARBA" id="ARBA00004240"/>
    </source>
</evidence>
<sequence>MKAEEKDIDDSVEMLLQSELFAPELITADLQITQNTTWLGYPKNVDVNGKECASYTVSNLILLARRRNSHIPKEVKEAIRRKKKLLKEKTSSNTDDKSSSHLEVSENELTDSLNDLDIDKSKEQNQSRHLAMPSIRKKSRSPGPFAGKKEKLSKYVKRYDYPNWMPPSISMEQYFHLLKPSMDISTHVGKNPSLQISEDRKDEDDNENTEVNFFTNPVMESPMTTPRGGSLLSRVFQKKKKGHKHKSSSQLAHRPRKKSSNASLHSHDNEDSTSNNNNNNNEDDENDNDNDNDNEHSEVSSERDWENSTSRTENDDVAAVFDEKSIYQQSTFVINQAPIRKTMKTFKLMLATSNDFGLTVDEMLTILEAAAPASFVFFFSFCKLVRKLKEFLEIKMPSGFPVQLELPLYHVLKATVTFQNFKEMEIDEDIFAIPQDYLLVEKDNVNDFQDDN</sequence>
<comment type="caution">
    <text evidence="9">The sequence shown here is derived from an EMBL/GenBank/DDBJ whole genome shotgun (WGS) entry which is preliminary data.</text>
</comment>
<evidence type="ECO:0000256" key="2">
    <source>
        <dbReference type="ARBA" id="ARBA00004308"/>
    </source>
</evidence>
<evidence type="ECO:0000313" key="10">
    <source>
        <dbReference type="Proteomes" id="UP000023152"/>
    </source>
</evidence>